<sequence length="176" mass="19877">MEIGVFAHVDPASAFSFAIALPTLDLQRQWGRCNLLANYVAEYVAYQFPQREWAENLISTVTNEFLEAIALLAPAQSELFIRCFQLPETLELELEHRVEAELVDLYMAFLAELADSLQEAHYFALLTATERPAVAFNQFGLAMLVHDFSARIAARLDPQTKRICVRVSLPTREITG</sequence>
<dbReference type="Proteomes" id="UP000220527">
    <property type="component" value="Unassembled WGS sequence"/>
</dbReference>
<dbReference type="OrthoDB" id="9810563at2"/>
<proteinExistence type="predicted"/>
<accession>A0A2A6RJJ6</accession>
<gene>
    <name evidence="1" type="ORF">CJ255_10980</name>
</gene>
<name>A0A2A6RJJ6_9CHLR</name>
<comment type="caution">
    <text evidence="1">The sequence shown here is derived from an EMBL/GenBank/DDBJ whole genome shotgun (WGS) entry which is preliminary data.</text>
</comment>
<evidence type="ECO:0000313" key="1">
    <source>
        <dbReference type="EMBL" id="PDW03038.1"/>
    </source>
</evidence>
<evidence type="ECO:0000313" key="2">
    <source>
        <dbReference type="Proteomes" id="UP000220527"/>
    </source>
</evidence>
<dbReference type="EMBL" id="NQWI01000043">
    <property type="protein sequence ID" value="PDW03038.1"/>
    <property type="molecule type" value="Genomic_DNA"/>
</dbReference>
<dbReference type="AlphaFoldDB" id="A0A2A6RJJ6"/>
<reference evidence="2" key="1">
    <citation type="submission" date="2017-08" db="EMBL/GenBank/DDBJ databases">
        <authorList>
            <person name="Grouzdev D.S."/>
            <person name="Gaisin V.A."/>
            <person name="Rysina M.S."/>
            <person name="Gorlenko V.M."/>
        </authorList>
    </citation>
    <scope>NUCLEOTIDE SEQUENCE [LARGE SCALE GENOMIC DNA]</scope>
    <source>
        <strain evidence="2">Kir15-3F</strain>
    </source>
</reference>
<keyword evidence="2" id="KW-1185">Reference proteome</keyword>
<organism evidence="1 2">
    <name type="scientific">Candidatus Viridilinea mediisalina</name>
    <dbReference type="NCBI Taxonomy" id="2024553"/>
    <lineage>
        <taxon>Bacteria</taxon>
        <taxon>Bacillati</taxon>
        <taxon>Chloroflexota</taxon>
        <taxon>Chloroflexia</taxon>
        <taxon>Chloroflexales</taxon>
        <taxon>Chloroflexineae</taxon>
        <taxon>Oscillochloridaceae</taxon>
        <taxon>Candidatus Viridilinea</taxon>
    </lineage>
</organism>
<protein>
    <submittedName>
        <fullName evidence="1">Uncharacterized protein</fullName>
    </submittedName>
</protein>